<evidence type="ECO:0000256" key="11">
    <source>
        <dbReference type="SAM" id="Phobius"/>
    </source>
</evidence>
<name>A0A423PIF7_9GAMM</name>
<feature type="compositionally biased region" description="Acidic residues" evidence="10">
    <location>
        <begin position="74"/>
        <end position="88"/>
    </location>
</feature>
<dbReference type="GO" id="GO:0005886">
    <property type="term" value="C:plasma membrane"/>
    <property type="evidence" value="ECO:0007669"/>
    <property type="project" value="UniProtKB-SubCell"/>
</dbReference>
<organism evidence="13 14">
    <name type="scientific">Salinisphaera orenii MK-B5</name>
    <dbReference type="NCBI Taxonomy" id="856730"/>
    <lineage>
        <taxon>Bacteria</taxon>
        <taxon>Pseudomonadati</taxon>
        <taxon>Pseudomonadota</taxon>
        <taxon>Gammaproteobacteria</taxon>
        <taxon>Salinisphaerales</taxon>
        <taxon>Salinisphaeraceae</taxon>
        <taxon>Salinisphaera</taxon>
    </lineage>
</organism>
<comment type="caution">
    <text evidence="13">The sequence shown here is derived from an EMBL/GenBank/DDBJ whole genome shotgun (WGS) entry which is preliminary data.</text>
</comment>
<keyword evidence="14" id="KW-1185">Reference proteome</keyword>
<evidence type="ECO:0000256" key="6">
    <source>
        <dbReference type="ARBA" id="ARBA00022989"/>
    </source>
</evidence>
<feature type="transmembrane region" description="Helical" evidence="11">
    <location>
        <begin position="570"/>
        <end position="588"/>
    </location>
</feature>
<feature type="chain" id="PRO_5019462429" evidence="12">
    <location>
        <begin position="17"/>
        <end position="606"/>
    </location>
</feature>
<feature type="signal peptide" evidence="12">
    <location>
        <begin position="1"/>
        <end position="16"/>
    </location>
</feature>
<evidence type="ECO:0000256" key="12">
    <source>
        <dbReference type="SAM" id="SignalP"/>
    </source>
</evidence>
<dbReference type="PANTHER" id="PTHR11795:SF447">
    <property type="entry name" value="ABC TRANSPORTER PERMEASE PROTEIN"/>
    <property type="match status" value="1"/>
</dbReference>
<feature type="coiled-coil region" evidence="9">
    <location>
        <begin position="189"/>
        <end position="216"/>
    </location>
</feature>
<keyword evidence="6 11" id="KW-1133">Transmembrane helix</keyword>
<dbReference type="InterPro" id="IPR017779">
    <property type="entry name" value="ABC_UrtB_bac"/>
</dbReference>
<dbReference type="NCBIfam" id="TIGR03409">
    <property type="entry name" value="urea_trans_UrtB"/>
    <property type="match status" value="1"/>
</dbReference>
<dbReference type="Proteomes" id="UP000283993">
    <property type="component" value="Unassembled WGS sequence"/>
</dbReference>
<keyword evidence="12" id="KW-0732">Signal</keyword>
<dbReference type="CDD" id="cd06582">
    <property type="entry name" value="TM_PBP1_LivH_like"/>
    <property type="match status" value="1"/>
</dbReference>
<keyword evidence="3" id="KW-1003">Cell membrane</keyword>
<dbReference type="EMBL" id="AYKH01000034">
    <property type="protein sequence ID" value="ROO25380.1"/>
    <property type="molecule type" value="Genomic_DNA"/>
</dbReference>
<feature type="transmembrane region" description="Helical" evidence="11">
    <location>
        <begin position="316"/>
        <end position="343"/>
    </location>
</feature>
<dbReference type="InterPro" id="IPR001851">
    <property type="entry name" value="ABC_transp_permease"/>
</dbReference>
<evidence type="ECO:0000256" key="3">
    <source>
        <dbReference type="ARBA" id="ARBA00022475"/>
    </source>
</evidence>
<keyword evidence="9" id="KW-0175">Coiled coil</keyword>
<gene>
    <name evidence="13" type="ORF">SAOR_12585</name>
</gene>
<keyword evidence="5" id="KW-0029">Amino-acid transport</keyword>
<feature type="compositionally biased region" description="Polar residues" evidence="10">
    <location>
        <begin position="18"/>
        <end position="28"/>
    </location>
</feature>
<feature type="transmembrane region" description="Helical" evidence="11">
    <location>
        <begin position="371"/>
        <end position="391"/>
    </location>
</feature>
<feature type="transmembrane region" description="Helical" evidence="11">
    <location>
        <begin position="403"/>
        <end position="421"/>
    </location>
</feature>
<evidence type="ECO:0000256" key="5">
    <source>
        <dbReference type="ARBA" id="ARBA00022970"/>
    </source>
</evidence>
<comment type="subcellular location">
    <subcellularLocation>
        <location evidence="1">Cell inner membrane</location>
        <topology evidence="1">Multi-pass membrane protein</topology>
    </subcellularLocation>
</comment>
<feature type="region of interest" description="Disordered" evidence="10">
    <location>
        <begin position="18"/>
        <end position="88"/>
    </location>
</feature>
<evidence type="ECO:0000313" key="14">
    <source>
        <dbReference type="Proteomes" id="UP000283993"/>
    </source>
</evidence>
<evidence type="ECO:0000256" key="10">
    <source>
        <dbReference type="SAM" id="MobiDB-lite"/>
    </source>
</evidence>
<protein>
    <submittedName>
        <fullName evidence="13">Urea ABC transporter permease</fullName>
    </submittedName>
</protein>
<evidence type="ECO:0000256" key="1">
    <source>
        <dbReference type="ARBA" id="ARBA00004429"/>
    </source>
</evidence>
<feature type="transmembrane region" description="Helical" evidence="11">
    <location>
        <begin position="501"/>
        <end position="520"/>
    </location>
</feature>
<dbReference type="AlphaFoldDB" id="A0A423PIF7"/>
<feature type="transmembrane region" description="Helical" evidence="11">
    <location>
        <begin position="455"/>
        <end position="472"/>
    </location>
</feature>
<evidence type="ECO:0000256" key="8">
    <source>
        <dbReference type="ARBA" id="ARBA00037998"/>
    </source>
</evidence>
<feature type="transmembrane region" description="Helical" evidence="11">
    <location>
        <begin position="350"/>
        <end position="365"/>
    </location>
</feature>
<sequence>MLALLAVLALAPCALAQNNGQNEGQNTDSNASEATPATSESPAPANDATVESGRDAQASDEPGDTAEAQAGADGESEPGADTGEDEDSTEYAATIAELADASYPEKRDILNRLVANPNAHTPELLTAFADNRLVVRESDQRVFVAAEERDETYVLRDPITFEAAGKAATRDFEPVRTNVGLRGSIESGQAQLRLQAEDAETRLAAVETMTEKLDDAAADALRAHRPEENDDAVLEAIDRALAINDLNTGDNAAKLAAVERLSGDFNQMVYNRLNNILLLIPEDTEDRDQAQLRAAVAAEVERIDWWRGVYDQLETLFFGLSLGSILVLAGIGLAITFGVMGVINMAHGELIMLGAYTAFVMQQLLPGHVGLALVLAVPAAFVVSGLVGILIERSIVQWLYGRPLETLLATFGVSLFLQQLVRTVFTPLNRSVSAPEWMSGQLHFNDMFALTENRLVIVAFSLAVFAALILVMNRTSLGLKVRAVSQNRDMARAMGIRTQRLDALTFGLGSGVAGIAGVALSQLTNVGPNLGQAYIIDSFMVVVFGGVGNLWGTLVGGLSLGVLTKFLEPHTGAVLAKILMLIFLILFIQQRPRGLFPQKGRAAEGS</sequence>
<feature type="compositionally biased region" description="Low complexity" evidence="10">
    <location>
        <begin position="29"/>
        <end position="46"/>
    </location>
</feature>
<reference evidence="13 14" key="1">
    <citation type="submission" date="2013-10" db="EMBL/GenBank/DDBJ databases">
        <title>Salinisphaera orenii MK-B5 Genome Sequencing.</title>
        <authorList>
            <person name="Lai Q."/>
            <person name="Li C."/>
            <person name="Shao Z."/>
        </authorList>
    </citation>
    <scope>NUCLEOTIDE SEQUENCE [LARGE SCALE GENOMIC DNA]</scope>
    <source>
        <strain evidence="13 14">MK-B5</strain>
    </source>
</reference>
<comment type="similarity">
    <text evidence="8">Belongs to the binding-protein-dependent transport system permease family. LivHM subfamily.</text>
</comment>
<accession>A0A423PIF7</accession>
<evidence type="ECO:0000256" key="9">
    <source>
        <dbReference type="SAM" id="Coils"/>
    </source>
</evidence>
<feature type="transmembrane region" description="Helical" evidence="11">
    <location>
        <begin position="540"/>
        <end position="563"/>
    </location>
</feature>
<keyword evidence="7 11" id="KW-0472">Membrane</keyword>
<dbReference type="GO" id="GO:0006865">
    <property type="term" value="P:amino acid transport"/>
    <property type="evidence" value="ECO:0007669"/>
    <property type="project" value="UniProtKB-KW"/>
</dbReference>
<dbReference type="InterPro" id="IPR052157">
    <property type="entry name" value="BCAA_transport_permease"/>
</dbReference>
<dbReference type="Pfam" id="PF02653">
    <property type="entry name" value="BPD_transp_2"/>
    <property type="match status" value="1"/>
</dbReference>
<dbReference type="PANTHER" id="PTHR11795">
    <property type="entry name" value="BRANCHED-CHAIN AMINO ACID TRANSPORT SYSTEM PERMEASE PROTEIN LIVH"/>
    <property type="match status" value="1"/>
</dbReference>
<proteinExistence type="inferred from homology"/>
<dbReference type="GO" id="GO:0022857">
    <property type="term" value="F:transmembrane transporter activity"/>
    <property type="evidence" value="ECO:0007669"/>
    <property type="project" value="InterPro"/>
</dbReference>
<evidence type="ECO:0000256" key="2">
    <source>
        <dbReference type="ARBA" id="ARBA00022448"/>
    </source>
</evidence>
<keyword evidence="4 11" id="KW-0812">Transmembrane</keyword>
<evidence type="ECO:0000256" key="7">
    <source>
        <dbReference type="ARBA" id="ARBA00023136"/>
    </source>
</evidence>
<evidence type="ECO:0000313" key="13">
    <source>
        <dbReference type="EMBL" id="ROO25380.1"/>
    </source>
</evidence>
<keyword evidence="2" id="KW-0813">Transport</keyword>
<evidence type="ECO:0000256" key="4">
    <source>
        <dbReference type="ARBA" id="ARBA00022692"/>
    </source>
</evidence>
<dbReference type="RefSeq" id="WP_245965472.1">
    <property type="nucleotide sequence ID" value="NZ_AYKH01000034.1"/>
</dbReference>